<proteinExistence type="predicted"/>
<dbReference type="EMBL" id="AOIA01000017">
    <property type="protein sequence ID" value="ELY66392.1"/>
    <property type="molecule type" value="Genomic_DNA"/>
</dbReference>
<evidence type="ECO:0000313" key="2">
    <source>
        <dbReference type="EMBL" id="ELY66392.1"/>
    </source>
</evidence>
<accession>L9XY19</accession>
<name>L9XY19_9EURY</name>
<comment type="caution">
    <text evidence="2">The sequence shown here is derived from an EMBL/GenBank/DDBJ whole genome shotgun (WGS) entry which is preliminary data.</text>
</comment>
<organism evidence="2 3">
    <name type="scientific">Natronococcus jeotgali DSM 18795</name>
    <dbReference type="NCBI Taxonomy" id="1227498"/>
    <lineage>
        <taxon>Archaea</taxon>
        <taxon>Methanobacteriati</taxon>
        <taxon>Methanobacteriota</taxon>
        <taxon>Stenosarchaea group</taxon>
        <taxon>Halobacteria</taxon>
        <taxon>Halobacteriales</taxon>
        <taxon>Natrialbaceae</taxon>
        <taxon>Natronococcus</taxon>
    </lineage>
</organism>
<sequence>MCKYCNYSFTDGWGQLLEYDDVYQEALPESATTQSTHGFHESWDELSDELEL</sequence>
<reference evidence="2 3" key="1">
    <citation type="journal article" date="2014" name="PLoS Genet.">
        <title>Phylogenetically driven sequencing of extremely halophilic archaea reveals strategies for static and dynamic osmo-response.</title>
        <authorList>
            <person name="Becker E.A."/>
            <person name="Seitzer P.M."/>
            <person name="Tritt A."/>
            <person name="Larsen D."/>
            <person name="Krusor M."/>
            <person name="Yao A.I."/>
            <person name="Wu D."/>
            <person name="Madern D."/>
            <person name="Eisen J.A."/>
            <person name="Darling A.E."/>
            <person name="Facciotti M.T."/>
        </authorList>
    </citation>
    <scope>NUCLEOTIDE SEQUENCE [LARGE SCALE GENOMIC DNA]</scope>
    <source>
        <strain evidence="2 3">DSM 18795</strain>
    </source>
</reference>
<dbReference type="AlphaFoldDB" id="L9XY19"/>
<dbReference type="Proteomes" id="UP000011531">
    <property type="component" value="Unassembled WGS sequence"/>
</dbReference>
<evidence type="ECO:0000256" key="1">
    <source>
        <dbReference type="SAM" id="MobiDB-lite"/>
    </source>
</evidence>
<protein>
    <submittedName>
        <fullName evidence="2">Uncharacterized protein</fullName>
    </submittedName>
</protein>
<keyword evidence="3" id="KW-1185">Reference proteome</keyword>
<gene>
    <name evidence="2" type="ORF">C492_00669</name>
</gene>
<dbReference type="OrthoDB" id="209765at2157"/>
<feature type="region of interest" description="Disordered" evidence="1">
    <location>
        <begin position="30"/>
        <end position="52"/>
    </location>
</feature>
<dbReference type="RefSeq" id="WP_008419551.1">
    <property type="nucleotide sequence ID" value="NZ_AOIA01000017.1"/>
</dbReference>
<evidence type="ECO:0000313" key="3">
    <source>
        <dbReference type="Proteomes" id="UP000011531"/>
    </source>
</evidence>